<reference evidence="1" key="1">
    <citation type="submission" date="2021-01" db="EMBL/GenBank/DDBJ databases">
        <title>Whole genome shotgun sequence of Actinoplanes rishiriensis NBRC 108556.</title>
        <authorList>
            <person name="Komaki H."/>
            <person name="Tamura T."/>
        </authorList>
    </citation>
    <scope>NUCLEOTIDE SEQUENCE</scope>
    <source>
        <strain evidence="1">NBRC 108556</strain>
    </source>
</reference>
<proteinExistence type="predicted"/>
<name>A0A919K8V2_9ACTN</name>
<evidence type="ECO:0000313" key="1">
    <source>
        <dbReference type="EMBL" id="GIF00624.1"/>
    </source>
</evidence>
<dbReference type="Proteomes" id="UP000636960">
    <property type="component" value="Unassembled WGS sequence"/>
</dbReference>
<protein>
    <submittedName>
        <fullName evidence="1">Uncharacterized protein</fullName>
    </submittedName>
</protein>
<keyword evidence="2" id="KW-1185">Reference proteome</keyword>
<accession>A0A919K8V2</accession>
<gene>
    <name evidence="1" type="ORF">Ari01nite_80880</name>
</gene>
<evidence type="ECO:0000313" key="2">
    <source>
        <dbReference type="Proteomes" id="UP000636960"/>
    </source>
</evidence>
<dbReference type="EMBL" id="BOMV01000087">
    <property type="protein sequence ID" value="GIF00624.1"/>
    <property type="molecule type" value="Genomic_DNA"/>
</dbReference>
<dbReference type="RefSeq" id="WP_203788621.1">
    <property type="nucleotide sequence ID" value="NZ_BOMV01000087.1"/>
</dbReference>
<comment type="caution">
    <text evidence="1">The sequence shown here is derived from an EMBL/GenBank/DDBJ whole genome shotgun (WGS) entry which is preliminary data.</text>
</comment>
<sequence length="329" mass="35250">MWQQIKSVFVADASHVTVEFAPLADAVPLVPQQGYLRVWLVEGYLARARTWGNDHFPALHGGAALNFAGQSMTAFAQFNRAPEAITAPGAQLNFALTPSLPYEGGPVEVEAALFRTTAKGPLGAAADLVGALAPLLGPPLAAAATLTDRVSTGLDVIMKQADDGPVLAVHQSFTAVRSGYLVVANTPPGTFGRVSFPDGLLHADTGAGPQRPTGTDFLVLHVDCRTEPERWRLAHFDELVRAAGTAYLNKQYDTFKALRTEAVIAAWNCTDFVPADRRRIAKFLAEEIDEVKELGAVARTAQALDDAAAERMPSRKDPEVGTLRLDDLL</sequence>
<dbReference type="AlphaFoldDB" id="A0A919K8V2"/>
<organism evidence="1 2">
    <name type="scientific">Paractinoplanes rishiriensis</name>
    <dbReference type="NCBI Taxonomy" id="1050105"/>
    <lineage>
        <taxon>Bacteria</taxon>
        <taxon>Bacillati</taxon>
        <taxon>Actinomycetota</taxon>
        <taxon>Actinomycetes</taxon>
        <taxon>Micromonosporales</taxon>
        <taxon>Micromonosporaceae</taxon>
        <taxon>Paractinoplanes</taxon>
    </lineage>
</organism>